<evidence type="ECO:0000313" key="3">
    <source>
        <dbReference type="EMBL" id="MEA5358085.1"/>
    </source>
</evidence>
<dbReference type="InterPro" id="IPR031304">
    <property type="entry name" value="SLT_2"/>
</dbReference>
<feature type="compositionally biased region" description="Low complexity" evidence="1">
    <location>
        <begin position="310"/>
        <end position="338"/>
    </location>
</feature>
<feature type="compositionally biased region" description="Low complexity" evidence="1">
    <location>
        <begin position="346"/>
        <end position="383"/>
    </location>
</feature>
<dbReference type="InterPro" id="IPR023346">
    <property type="entry name" value="Lysozyme-like_dom_sf"/>
</dbReference>
<dbReference type="Proteomes" id="UP001304298">
    <property type="component" value="Unassembled WGS sequence"/>
</dbReference>
<accession>A0ABU5QWR8</accession>
<dbReference type="EC" id="2.4.-.-" evidence="3"/>
<name>A0ABU5QWR8_9PSEU</name>
<evidence type="ECO:0000313" key="4">
    <source>
        <dbReference type="Proteomes" id="UP001304298"/>
    </source>
</evidence>
<dbReference type="EMBL" id="JAYFSI010000001">
    <property type="protein sequence ID" value="MEA5358085.1"/>
    <property type="molecule type" value="Genomic_DNA"/>
</dbReference>
<keyword evidence="3" id="KW-0808">Transferase</keyword>
<dbReference type="Pfam" id="PF13406">
    <property type="entry name" value="SLT_2"/>
    <property type="match status" value="1"/>
</dbReference>
<reference evidence="3 4" key="1">
    <citation type="submission" date="2023-12" db="EMBL/GenBank/DDBJ databases">
        <title>Amycolatopsis sp. V23-08.</title>
        <authorList>
            <person name="Somphong A."/>
        </authorList>
    </citation>
    <scope>NUCLEOTIDE SEQUENCE [LARGE SCALE GENOMIC DNA]</scope>
    <source>
        <strain evidence="3 4">V23-08</strain>
    </source>
</reference>
<dbReference type="CDD" id="cd13399">
    <property type="entry name" value="Slt35-like"/>
    <property type="match status" value="1"/>
</dbReference>
<dbReference type="InterPro" id="IPR043426">
    <property type="entry name" value="MltB-like"/>
</dbReference>
<dbReference type="PANTHER" id="PTHR30163:SF8">
    <property type="entry name" value="LYTIC MUREIN TRANSGLYCOSYLASE"/>
    <property type="match status" value="1"/>
</dbReference>
<evidence type="ECO:0000259" key="2">
    <source>
        <dbReference type="Pfam" id="PF13406"/>
    </source>
</evidence>
<dbReference type="GO" id="GO:0016757">
    <property type="term" value="F:glycosyltransferase activity"/>
    <property type="evidence" value="ECO:0007669"/>
    <property type="project" value="UniProtKB-KW"/>
</dbReference>
<dbReference type="SUPFAM" id="SSF53955">
    <property type="entry name" value="Lysozyme-like"/>
    <property type="match status" value="1"/>
</dbReference>
<keyword evidence="3" id="KW-0328">Glycosyltransferase</keyword>
<protein>
    <submittedName>
        <fullName evidence="3">Lytic murein transglycosylase</fullName>
        <ecNumber evidence="3">2.4.-.-</ecNumber>
    </submittedName>
</protein>
<feature type="domain" description="Transglycosylase SLT" evidence="2">
    <location>
        <begin position="185"/>
        <end position="235"/>
    </location>
</feature>
<comment type="caution">
    <text evidence="3">The sequence shown here is derived from an EMBL/GenBank/DDBJ whole genome shotgun (WGS) entry which is preliminary data.</text>
</comment>
<dbReference type="PANTHER" id="PTHR30163">
    <property type="entry name" value="MEMBRANE-BOUND LYTIC MUREIN TRANSGLYCOSYLASE B"/>
    <property type="match status" value="1"/>
</dbReference>
<gene>
    <name evidence="3" type="ORF">VA596_00940</name>
</gene>
<evidence type="ECO:0000256" key="1">
    <source>
        <dbReference type="SAM" id="MobiDB-lite"/>
    </source>
</evidence>
<dbReference type="Gene3D" id="1.10.530.10">
    <property type="match status" value="1"/>
</dbReference>
<organism evidence="3 4">
    <name type="scientific">Amycolatopsis heterodermiae</name>
    <dbReference type="NCBI Taxonomy" id="3110235"/>
    <lineage>
        <taxon>Bacteria</taxon>
        <taxon>Bacillati</taxon>
        <taxon>Actinomycetota</taxon>
        <taxon>Actinomycetes</taxon>
        <taxon>Pseudonocardiales</taxon>
        <taxon>Pseudonocardiaceae</taxon>
        <taxon>Amycolatopsis</taxon>
    </lineage>
</organism>
<keyword evidence="4" id="KW-1185">Reference proteome</keyword>
<feature type="region of interest" description="Disordered" evidence="1">
    <location>
        <begin position="274"/>
        <end position="383"/>
    </location>
</feature>
<sequence length="383" mass="38553">MPKHRPRRESARSVRRAAAALAGGALVVLPTLTAGGLPAPVVVARSGDALPDQAAPLQPPNVVMPPVAVDGSLPQPPVPMPLVVPGGHAGSAGISGPLGIPASMLKAYKNAAEILNKEQPGCHIDWALIASIGRIESNHARGGYVNAAGDTLEPILGPVLNGAGAFAAIPDTDGGKYDGDPVWDRAVGPTQFIPGTWRGYASDGNGDGVSNPNNIYDETLATARYLCSGGLDLSTDAGQRIAVRRYNNSQSYVDTVMAWATAYRGGVAQLPDSDIPIGTPNAPDNAAAGSPVGTPAPPEVTGPPESLPVDPGTSTTPTTSTSPTSDTPTTSPSSSTTPTTPPETSTPPSTTSTTTPPPSTTSTTPAGSAETPTDTTTTTSPTG</sequence>
<dbReference type="RefSeq" id="WP_323322584.1">
    <property type="nucleotide sequence ID" value="NZ_JAYFSI010000001.1"/>
</dbReference>
<proteinExistence type="predicted"/>